<name>A0A1L9VNG0_ASPGL</name>
<feature type="domain" description="Arrestin C-terminal-like" evidence="5">
    <location>
        <begin position="184"/>
        <end position="331"/>
    </location>
</feature>
<comment type="similarity">
    <text evidence="1">Belongs to the arrestin family.</text>
</comment>
<feature type="region of interest" description="Disordered" evidence="4">
    <location>
        <begin position="363"/>
        <end position="396"/>
    </location>
</feature>
<keyword evidence="2" id="KW-0833">Ubl conjugation pathway</keyword>
<dbReference type="OrthoDB" id="2333384at2759"/>
<evidence type="ECO:0000313" key="6">
    <source>
        <dbReference type="EMBL" id="OJJ85439.1"/>
    </source>
</evidence>
<organism evidence="6 7">
    <name type="scientific">Aspergillus glaucus CBS 516.65</name>
    <dbReference type="NCBI Taxonomy" id="1160497"/>
    <lineage>
        <taxon>Eukaryota</taxon>
        <taxon>Fungi</taxon>
        <taxon>Dikarya</taxon>
        <taxon>Ascomycota</taxon>
        <taxon>Pezizomycotina</taxon>
        <taxon>Eurotiomycetes</taxon>
        <taxon>Eurotiomycetidae</taxon>
        <taxon>Eurotiales</taxon>
        <taxon>Aspergillaceae</taxon>
        <taxon>Aspergillus</taxon>
        <taxon>Aspergillus subgen. Aspergillus</taxon>
    </lineage>
</organism>
<gene>
    <name evidence="6" type="ORF">ASPGLDRAFT_34242</name>
</gene>
<evidence type="ECO:0000256" key="4">
    <source>
        <dbReference type="SAM" id="MobiDB-lite"/>
    </source>
</evidence>
<dbReference type="GO" id="GO:0005829">
    <property type="term" value="C:cytosol"/>
    <property type="evidence" value="ECO:0007669"/>
    <property type="project" value="TreeGrafter"/>
</dbReference>
<dbReference type="PANTHER" id="PTHR11188">
    <property type="entry name" value="ARRESTIN DOMAIN CONTAINING PROTEIN"/>
    <property type="match status" value="1"/>
</dbReference>
<dbReference type="SUPFAM" id="SSF81296">
    <property type="entry name" value="E set domains"/>
    <property type="match status" value="1"/>
</dbReference>
<dbReference type="VEuPathDB" id="FungiDB:ASPGLDRAFT_34242"/>
<dbReference type="AlphaFoldDB" id="A0A1L9VNG0"/>
<evidence type="ECO:0000259" key="5">
    <source>
        <dbReference type="SMART" id="SM01017"/>
    </source>
</evidence>
<dbReference type="Pfam" id="PF00339">
    <property type="entry name" value="Arrestin_N"/>
    <property type="match status" value="1"/>
</dbReference>
<proteinExistence type="inferred from homology"/>
<evidence type="ECO:0000256" key="3">
    <source>
        <dbReference type="ARBA" id="ARBA00038766"/>
    </source>
</evidence>
<dbReference type="InterPro" id="IPR014756">
    <property type="entry name" value="Ig_E-set"/>
</dbReference>
<dbReference type="GO" id="GO:0005886">
    <property type="term" value="C:plasma membrane"/>
    <property type="evidence" value="ECO:0007669"/>
    <property type="project" value="TreeGrafter"/>
</dbReference>
<keyword evidence="7" id="KW-1185">Reference proteome</keyword>
<dbReference type="STRING" id="1160497.A0A1L9VNG0"/>
<dbReference type="PANTHER" id="PTHR11188:SF17">
    <property type="entry name" value="FI21816P1"/>
    <property type="match status" value="1"/>
</dbReference>
<dbReference type="Pfam" id="PF02752">
    <property type="entry name" value="Arrestin_C"/>
    <property type="match status" value="1"/>
</dbReference>
<comment type="subunit">
    <text evidence="3">Interacts with hulA.</text>
</comment>
<dbReference type="InterPro" id="IPR050357">
    <property type="entry name" value="Arrestin_domain-protein"/>
</dbReference>
<dbReference type="GO" id="GO:0031625">
    <property type="term" value="F:ubiquitin protein ligase binding"/>
    <property type="evidence" value="ECO:0007669"/>
    <property type="project" value="TreeGrafter"/>
</dbReference>
<dbReference type="GO" id="GO:0030674">
    <property type="term" value="F:protein-macromolecule adaptor activity"/>
    <property type="evidence" value="ECO:0007669"/>
    <property type="project" value="TreeGrafter"/>
</dbReference>
<evidence type="ECO:0000313" key="7">
    <source>
        <dbReference type="Proteomes" id="UP000184300"/>
    </source>
</evidence>
<dbReference type="GeneID" id="34460667"/>
<protein>
    <recommendedName>
        <fullName evidence="5">Arrestin C-terminal-like domain-containing protein</fullName>
    </recommendedName>
</protein>
<reference evidence="7" key="1">
    <citation type="journal article" date="2017" name="Genome Biol.">
        <title>Comparative genomics reveals high biological diversity and specific adaptations in the industrially and medically important fungal genus Aspergillus.</title>
        <authorList>
            <person name="de Vries R.P."/>
            <person name="Riley R."/>
            <person name="Wiebenga A."/>
            <person name="Aguilar-Osorio G."/>
            <person name="Amillis S."/>
            <person name="Uchima C.A."/>
            <person name="Anderluh G."/>
            <person name="Asadollahi M."/>
            <person name="Askin M."/>
            <person name="Barry K."/>
            <person name="Battaglia E."/>
            <person name="Bayram O."/>
            <person name="Benocci T."/>
            <person name="Braus-Stromeyer S.A."/>
            <person name="Caldana C."/>
            <person name="Canovas D."/>
            <person name="Cerqueira G.C."/>
            <person name="Chen F."/>
            <person name="Chen W."/>
            <person name="Choi C."/>
            <person name="Clum A."/>
            <person name="Dos Santos R.A."/>
            <person name="Damasio A.R."/>
            <person name="Diallinas G."/>
            <person name="Emri T."/>
            <person name="Fekete E."/>
            <person name="Flipphi M."/>
            <person name="Freyberg S."/>
            <person name="Gallo A."/>
            <person name="Gournas C."/>
            <person name="Habgood R."/>
            <person name="Hainaut M."/>
            <person name="Harispe M.L."/>
            <person name="Henrissat B."/>
            <person name="Hilden K.S."/>
            <person name="Hope R."/>
            <person name="Hossain A."/>
            <person name="Karabika E."/>
            <person name="Karaffa L."/>
            <person name="Karanyi Z."/>
            <person name="Krasevec N."/>
            <person name="Kuo A."/>
            <person name="Kusch H."/>
            <person name="LaButti K."/>
            <person name="Lagendijk E.L."/>
            <person name="Lapidus A."/>
            <person name="Levasseur A."/>
            <person name="Lindquist E."/>
            <person name="Lipzen A."/>
            <person name="Logrieco A.F."/>
            <person name="MacCabe A."/>
            <person name="Maekelae M.R."/>
            <person name="Malavazi I."/>
            <person name="Melin P."/>
            <person name="Meyer V."/>
            <person name="Mielnichuk N."/>
            <person name="Miskei M."/>
            <person name="Molnar A.P."/>
            <person name="Mule G."/>
            <person name="Ngan C.Y."/>
            <person name="Orejas M."/>
            <person name="Orosz E."/>
            <person name="Ouedraogo J.P."/>
            <person name="Overkamp K.M."/>
            <person name="Park H.-S."/>
            <person name="Perrone G."/>
            <person name="Piumi F."/>
            <person name="Punt P.J."/>
            <person name="Ram A.F."/>
            <person name="Ramon A."/>
            <person name="Rauscher S."/>
            <person name="Record E."/>
            <person name="Riano-Pachon D.M."/>
            <person name="Robert V."/>
            <person name="Roehrig J."/>
            <person name="Ruller R."/>
            <person name="Salamov A."/>
            <person name="Salih N.S."/>
            <person name="Samson R.A."/>
            <person name="Sandor E."/>
            <person name="Sanguinetti M."/>
            <person name="Schuetze T."/>
            <person name="Sepcic K."/>
            <person name="Shelest E."/>
            <person name="Sherlock G."/>
            <person name="Sophianopoulou V."/>
            <person name="Squina F.M."/>
            <person name="Sun H."/>
            <person name="Susca A."/>
            <person name="Todd R.B."/>
            <person name="Tsang A."/>
            <person name="Unkles S.E."/>
            <person name="van de Wiele N."/>
            <person name="van Rossen-Uffink D."/>
            <person name="Oliveira J.V."/>
            <person name="Vesth T.C."/>
            <person name="Visser J."/>
            <person name="Yu J.-H."/>
            <person name="Zhou M."/>
            <person name="Andersen M.R."/>
            <person name="Archer D.B."/>
            <person name="Baker S.E."/>
            <person name="Benoit I."/>
            <person name="Brakhage A.A."/>
            <person name="Braus G.H."/>
            <person name="Fischer R."/>
            <person name="Frisvad J.C."/>
            <person name="Goldman G.H."/>
            <person name="Houbraken J."/>
            <person name="Oakley B."/>
            <person name="Pocsi I."/>
            <person name="Scazzocchio C."/>
            <person name="Seiboth B."/>
            <person name="vanKuyk P.A."/>
            <person name="Wortman J."/>
            <person name="Dyer P.S."/>
            <person name="Grigoriev I.V."/>
        </authorList>
    </citation>
    <scope>NUCLEOTIDE SEQUENCE [LARGE SCALE GENOMIC DNA]</scope>
    <source>
        <strain evidence="7">CBS 516.65</strain>
    </source>
</reference>
<dbReference type="InterPro" id="IPR011021">
    <property type="entry name" value="Arrestin-like_N"/>
</dbReference>
<evidence type="ECO:0000256" key="2">
    <source>
        <dbReference type="ARBA" id="ARBA00022786"/>
    </source>
</evidence>
<evidence type="ECO:0000256" key="1">
    <source>
        <dbReference type="ARBA" id="ARBA00005298"/>
    </source>
</evidence>
<dbReference type="Proteomes" id="UP000184300">
    <property type="component" value="Unassembled WGS sequence"/>
</dbReference>
<dbReference type="InterPro" id="IPR011022">
    <property type="entry name" value="Arrestin_C-like"/>
</dbReference>
<dbReference type="EMBL" id="KV878894">
    <property type="protein sequence ID" value="OJJ85439.1"/>
    <property type="molecule type" value="Genomic_DNA"/>
</dbReference>
<dbReference type="GO" id="GO:0070086">
    <property type="term" value="P:ubiquitin-dependent endocytosis"/>
    <property type="evidence" value="ECO:0007669"/>
    <property type="project" value="TreeGrafter"/>
</dbReference>
<accession>A0A1L9VNG0</accession>
<sequence length="404" mass="46459">MLLSVFDCFAPQRLEPVYFDIRLSDDAIWLPATHNGAGYGHLRGRVVLCISQPASVKDIKLHLEGQSYINWDPNFHSSPHRHHKVLWKEVPFHHQIWNLLPTPGRCSPVLLQPDNYEFPFEICLSGQNPETVQGIDDCFIRYILRAEVYSNTGDSLTSLSREIQVRKMHAMSLLREPSSIIYDWPEKIIYNVDIPNRALSVGSSTHINFRFIPLLKGLKLGTTETRLIETHHVTKPSPATRSREVLIDEYKPPPWDELDIVPSDDEYTYYLYHFSRILRLPKFTRHCLQSTTTTNLQVEHKIAVLITLLNPDGHMSSIRFSLPIFIYFRPPSGMSFSTFYDPDSSDADYGQLPRYESHIHDTKPDELGLSGATSPGHIQWDDNMEQDEDPPHYSITDCFSEIPS</sequence>
<dbReference type="InterPro" id="IPR014752">
    <property type="entry name" value="Arrestin-like_C"/>
</dbReference>
<dbReference type="SMART" id="SM01017">
    <property type="entry name" value="Arrestin_C"/>
    <property type="match status" value="1"/>
</dbReference>
<dbReference type="RefSeq" id="XP_022402137.1">
    <property type="nucleotide sequence ID" value="XM_022544406.1"/>
</dbReference>
<dbReference type="Gene3D" id="2.60.40.640">
    <property type="match status" value="1"/>
</dbReference>